<dbReference type="AlphaFoldDB" id="A0A7C9AY70"/>
<evidence type="ECO:0000313" key="2">
    <source>
        <dbReference type="EMBL" id="MBA4677413.1"/>
    </source>
</evidence>
<proteinExistence type="predicted"/>
<dbReference type="EMBL" id="GISG01275162">
    <property type="protein sequence ID" value="MBA4677413.1"/>
    <property type="molecule type" value="Transcribed_RNA"/>
</dbReference>
<name>A0A7C9AY70_OPUST</name>
<accession>A0A7C9AY70</accession>
<reference evidence="2" key="2">
    <citation type="submission" date="2020-07" db="EMBL/GenBank/DDBJ databases">
        <authorList>
            <person name="Vera ALvarez R."/>
            <person name="Arias-Moreno D.M."/>
            <person name="Jimenez-Jacinto V."/>
            <person name="Jimenez-Bremont J.F."/>
            <person name="Swaminathan K."/>
            <person name="Moose S.P."/>
            <person name="Guerrero-Gonzalez M.L."/>
            <person name="Marino-Ramirez L."/>
            <person name="Landsman D."/>
            <person name="Rodriguez-Kessler M."/>
            <person name="Delgado-Sanchez P."/>
        </authorList>
    </citation>
    <scope>NUCLEOTIDE SEQUENCE</scope>
    <source>
        <tissue evidence="2">Cladode</tissue>
    </source>
</reference>
<evidence type="ECO:0000256" key="1">
    <source>
        <dbReference type="SAM" id="MobiDB-lite"/>
    </source>
</evidence>
<feature type="compositionally biased region" description="Basic and acidic residues" evidence="1">
    <location>
        <begin position="125"/>
        <end position="137"/>
    </location>
</feature>
<reference evidence="2" key="1">
    <citation type="journal article" date="2013" name="J. Plant Res.">
        <title>Effect of fungi and light on seed germination of three Opuntia species from semiarid lands of central Mexico.</title>
        <authorList>
            <person name="Delgado-Sanchez P."/>
            <person name="Jimenez-Bremont J.F."/>
            <person name="Guerrero-Gonzalez Mde L."/>
            <person name="Flores J."/>
        </authorList>
    </citation>
    <scope>NUCLEOTIDE SEQUENCE</scope>
    <source>
        <tissue evidence="2">Cladode</tissue>
    </source>
</reference>
<organism evidence="2">
    <name type="scientific">Opuntia streptacantha</name>
    <name type="common">Prickly pear cactus</name>
    <name type="synonym">Opuntia cardona</name>
    <dbReference type="NCBI Taxonomy" id="393608"/>
    <lineage>
        <taxon>Eukaryota</taxon>
        <taxon>Viridiplantae</taxon>
        <taxon>Streptophyta</taxon>
        <taxon>Embryophyta</taxon>
        <taxon>Tracheophyta</taxon>
        <taxon>Spermatophyta</taxon>
        <taxon>Magnoliopsida</taxon>
        <taxon>eudicotyledons</taxon>
        <taxon>Gunneridae</taxon>
        <taxon>Pentapetalae</taxon>
        <taxon>Caryophyllales</taxon>
        <taxon>Cactineae</taxon>
        <taxon>Cactaceae</taxon>
        <taxon>Opuntioideae</taxon>
        <taxon>Opuntia</taxon>
    </lineage>
</organism>
<protein>
    <submittedName>
        <fullName evidence="2">Uncharacterized protein</fullName>
    </submittedName>
</protein>
<feature type="region of interest" description="Disordered" evidence="1">
    <location>
        <begin position="113"/>
        <end position="137"/>
    </location>
</feature>
<sequence length="137" mass="15874">MFSQICDRHCHATLGHEHEIRKGKTLPPHIPIAKSTQGYSRNNKRQNISLSRATIQHCHLSACSQLPHLLCQPMYLSIQALLSSQIRSRPLWTSYYRTLNRIAKVFKENTNYGQHSTSRWRTKHGNQDADNKRVGDR</sequence>
<dbReference type="EMBL" id="GISG01275161">
    <property type="protein sequence ID" value="MBA4677412.1"/>
    <property type="molecule type" value="Transcribed_RNA"/>
</dbReference>